<feature type="signal peptide" evidence="2">
    <location>
        <begin position="1"/>
        <end position="18"/>
    </location>
</feature>
<protein>
    <submittedName>
        <fullName evidence="3">Uncharacterized protein</fullName>
    </submittedName>
</protein>
<keyword evidence="4" id="KW-1185">Reference proteome</keyword>
<feature type="region of interest" description="Disordered" evidence="1">
    <location>
        <begin position="33"/>
        <end position="102"/>
    </location>
</feature>
<organism evidence="3 4">
    <name type="scientific">Elysia marginata</name>
    <dbReference type="NCBI Taxonomy" id="1093978"/>
    <lineage>
        <taxon>Eukaryota</taxon>
        <taxon>Metazoa</taxon>
        <taxon>Spiralia</taxon>
        <taxon>Lophotrochozoa</taxon>
        <taxon>Mollusca</taxon>
        <taxon>Gastropoda</taxon>
        <taxon>Heterobranchia</taxon>
        <taxon>Euthyneura</taxon>
        <taxon>Panpulmonata</taxon>
        <taxon>Sacoglossa</taxon>
        <taxon>Placobranchoidea</taxon>
        <taxon>Plakobranchidae</taxon>
        <taxon>Elysia</taxon>
    </lineage>
</organism>
<sequence length="158" mass="16765">MLLCGGFSILLIIKLVWSSHTCRSLLLYRSCTPSSSDSNNSPASQAPRPSVTSAEPPDYLSCTHGGPQGDATTLELGPHDPSQQRVSNNHGGQATSGSLPAYDEIFKDGEVKPNEVAVVSESGEVTFKSYAEAFADSKLREGETGDCDGKSRKRSDSV</sequence>
<name>A0AAV4EE16_9GAST</name>
<feature type="region of interest" description="Disordered" evidence="1">
    <location>
        <begin position="136"/>
        <end position="158"/>
    </location>
</feature>
<evidence type="ECO:0000256" key="2">
    <source>
        <dbReference type="SAM" id="SignalP"/>
    </source>
</evidence>
<evidence type="ECO:0000313" key="3">
    <source>
        <dbReference type="EMBL" id="GFR59302.1"/>
    </source>
</evidence>
<evidence type="ECO:0000313" key="4">
    <source>
        <dbReference type="Proteomes" id="UP000762676"/>
    </source>
</evidence>
<evidence type="ECO:0000256" key="1">
    <source>
        <dbReference type="SAM" id="MobiDB-lite"/>
    </source>
</evidence>
<keyword evidence="2" id="KW-0732">Signal</keyword>
<dbReference type="EMBL" id="BMAT01007185">
    <property type="protein sequence ID" value="GFR59302.1"/>
    <property type="molecule type" value="Genomic_DNA"/>
</dbReference>
<dbReference type="AlphaFoldDB" id="A0AAV4EE16"/>
<proteinExistence type="predicted"/>
<feature type="compositionally biased region" description="Polar residues" evidence="1">
    <location>
        <begin position="81"/>
        <end position="98"/>
    </location>
</feature>
<comment type="caution">
    <text evidence="3">The sequence shown here is derived from an EMBL/GenBank/DDBJ whole genome shotgun (WGS) entry which is preliminary data.</text>
</comment>
<dbReference type="Proteomes" id="UP000762676">
    <property type="component" value="Unassembled WGS sequence"/>
</dbReference>
<gene>
    <name evidence="3" type="ORF">ElyMa_003501700</name>
</gene>
<feature type="compositionally biased region" description="Low complexity" evidence="1">
    <location>
        <begin position="33"/>
        <end position="44"/>
    </location>
</feature>
<reference evidence="3 4" key="1">
    <citation type="journal article" date="2021" name="Elife">
        <title>Chloroplast acquisition without the gene transfer in kleptoplastic sea slugs, Plakobranchus ocellatus.</title>
        <authorList>
            <person name="Maeda T."/>
            <person name="Takahashi S."/>
            <person name="Yoshida T."/>
            <person name="Shimamura S."/>
            <person name="Takaki Y."/>
            <person name="Nagai Y."/>
            <person name="Toyoda A."/>
            <person name="Suzuki Y."/>
            <person name="Arimoto A."/>
            <person name="Ishii H."/>
            <person name="Satoh N."/>
            <person name="Nishiyama T."/>
            <person name="Hasebe M."/>
            <person name="Maruyama T."/>
            <person name="Minagawa J."/>
            <person name="Obokata J."/>
            <person name="Shigenobu S."/>
        </authorList>
    </citation>
    <scope>NUCLEOTIDE SEQUENCE [LARGE SCALE GENOMIC DNA]</scope>
</reference>
<accession>A0AAV4EE16</accession>
<feature type="chain" id="PRO_5043584983" evidence="2">
    <location>
        <begin position="19"/>
        <end position="158"/>
    </location>
</feature>